<feature type="chain" id="PRO_5014402859" evidence="1">
    <location>
        <begin position="19"/>
        <end position="224"/>
    </location>
</feature>
<evidence type="ECO:0000256" key="1">
    <source>
        <dbReference type="SAM" id="SignalP"/>
    </source>
</evidence>
<reference evidence="2 3" key="1">
    <citation type="submission" date="2016-04" db="EMBL/GenBank/DDBJ databases">
        <title>A degradative enzymes factory behind the ericoid mycorrhizal symbiosis.</title>
        <authorList>
            <consortium name="DOE Joint Genome Institute"/>
            <person name="Martino E."/>
            <person name="Morin E."/>
            <person name="Grelet G."/>
            <person name="Kuo A."/>
            <person name="Kohler A."/>
            <person name="Daghino S."/>
            <person name="Barry K."/>
            <person name="Choi C."/>
            <person name="Cichocki N."/>
            <person name="Clum A."/>
            <person name="Copeland A."/>
            <person name="Hainaut M."/>
            <person name="Haridas S."/>
            <person name="Labutti K."/>
            <person name="Lindquist E."/>
            <person name="Lipzen A."/>
            <person name="Khouja H.-R."/>
            <person name="Murat C."/>
            <person name="Ohm R."/>
            <person name="Olson A."/>
            <person name="Spatafora J."/>
            <person name="Veneault-Fourrey C."/>
            <person name="Henrissat B."/>
            <person name="Grigoriev I."/>
            <person name="Martin F."/>
            <person name="Perotto S."/>
        </authorList>
    </citation>
    <scope>NUCLEOTIDE SEQUENCE [LARGE SCALE GENOMIC DNA]</scope>
    <source>
        <strain evidence="2 3">F</strain>
    </source>
</reference>
<dbReference type="EMBL" id="KZ613963">
    <property type="protein sequence ID" value="PMD31372.1"/>
    <property type="molecule type" value="Genomic_DNA"/>
</dbReference>
<sequence length="224" mass="22746">MQFTRSCIAFLLLIPTLALYPNPYLNPTGSVALYTDASCHTNAYANNWTLGGDFCAVLSSPATLGSYDIALRPTCDNGSYADWATYGDTACLDEKTRVPNNNDDTCESLAGVLAVAFICNGFVASGSVATSSSTIAVATTSIDSSGTTSHPTVFSTSRAAVGTGTTSTVLSISVSSTGTPTSGRNSSTTLSSPSAIATAAANRLGNTIEFAAPVVLVILALAGV</sequence>
<dbReference type="Proteomes" id="UP000235786">
    <property type="component" value="Unassembled WGS sequence"/>
</dbReference>
<name>A0A2J6QYN0_HYAVF</name>
<organism evidence="2 3">
    <name type="scientific">Hyaloscypha variabilis (strain UAMH 11265 / GT02V1 / F)</name>
    <name type="common">Meliniomyces variabilis</name>
    <dbReference type="NCBI Taxonomy" id="1149755"/>
    <lineage>
        <taxon>Eukaryota</taxon>
        <taxon>Fungi</taxon>
        <taxon>Dikarya</taxon>
        <taxon>Ascomycota</taxon>
        <taxon>Pezizomycotina</taxon>
        <taxon>Leotiomycetes</taxon>
        <taxon>Helotiales</taxon>
        <taxon>Hyaloscyphaceae</taxon>
        <taxon>Hyaloscypha</taxon>
        <taxon>Hyaloscypha variabilis</taxon>
    </lineage>
</organism>
<dbReference type="AlphaFoldDB" id="A0A2J6QYN0"/>
<accession>A0A2J6QYN0</accession>
<protein>
    <submittedName>
        <fullName evidence="2">Uncharacterized protein</fullName>
    </submittedName>
</protein>
<keyword evidence="3" id="KW-1185">Reference proteome</keyword>
<dbReference type="STRING" id="1149755.A0A2J6QYN0"/>
<evidence type="ECO:0000313" key="2">
    <source>
        <dbReference type="EMBL" id="PMD31372.1"/>
    </source>
</evidence>
<evidence type="ECO:0000313" key="3">
    <source>
        <dbReference type="Proteomes" id="UP000235786"/>
    </source>
</evidence>
<gene>
    <name evidence="2" type="ORF">L207DRAFT_195300</name>
</gene>
<dbReference type="OrthoDB" id="5369591at2759"/>
<keyword evidence="1" id="KW-0732">Signal</keyword>
<proteinExistence type="predicted"/>
<feature type="signal peptide" evidence="1">
    <location>
        <begin position="1"/>
        <end position="18"/>
    </location>
</feature>